<comment type="caution">
    <text evidence="2">The sequence shown here is derived from an EMBL/GenBank/DDBJ whole genome shotgun (WGS) entry which is preliminary data.</text>
</comment>
<feature type="region of interest" description="Disordered" evidence="1">
    <location>
        <begin position="80"/>
        <end position="137"/>
    </location>
</feature>
<reference evidence="2 3" key="1">
    <citation type="submission" date="2024-09" db="EMBL/GenBank/DDBJ databases">
        <authorList>
            <person name="Sun Q."/>
            <person name="Mori K."/>
        </authorList>
    </citation>
    <scope>NUCLEOTIDE SEQUENCE [LARGE SCALE GENOMIC DNA]</scope>
    <source>
        <strain evidence="2 3">CCM 7609</strain>
    </source>
</reference>
<accession>A0ABV5FY25</accession>
<feature type="region of interest" description="Disordered" evidence="1">
    <location>
        <begin position="181"/>
        <end position="202"/>
    </location>
</feature>
<evidence type="ECO:0000313" key="3">
    <source>
        <dbReference type="Proteomes" id="UP001589575"/>
    </source>
</evidence>
<dbReference type="EMBL" id="JBHMFI010000001">
    <property type="protein sequence ID" value="MFB9071595.1"/>
    <property type="molecule type" value="Genomic_DNA"/>
</dbReference>
<proteinExistence type="predicted"/>
<gene>
    <name evidence="2" type="ORF">ACFFX0_10420</name>
</gene>
<keyword evidence="3" id="KW-1185">Reference proteome</keyword>
<dbReference type="Proteomes" id="UP001589575">
    <property type="component" value="Unassembled WGS sequence"/>
</dbReference>
<evidence type="ECO:0000256" key="1">
    <source>
        <dbReference type="SAM" id="MobiDB-lite"/>
    </source>
</evidence>
<organism evidence="2 3">
    <name type="scientific">Citricoccus parietis</name>
    <dbReference type="NCBI Taxonomy" id="592307"/>
    <lineage>
        <taxon>Bacteria</taxon>
        <taxon>Bacillati</taxon>
        <taxon>Actinomycetota</taxon>
        <taxon>Actinomycetes</taxon>
        <taxon>Micrococcales</taxon>
        <taxon>Micrococcaceae</taxon>
        <taxon>Citricoccus</taxon>
    </lineage>
</organism>
<sequence>MCMGHVSRESGDVPRPPHLGQRFIDFGDPEAGPVRVPLLDGQEGKLACHLGDEGLGRPPQCPVKGLLVGRLRLRQPVRQMQGDPGLQSHEAGHHRAHVRSGEGGRQGHVQPQGGLGRLHEQPHPAQVGDLDGAEGQRPPARCAIQACGPGAQALQRLIPVIVRPMGGQRERHGVRVGDTQEAWHESGDVLPSHPGTRKAVDR</sequence>
<protein>
    <submittedName>
        <fullName evidence="2">Uncharacterized protein</fullName>
    </submittedName>
</protein>
<name>A0ABV5FY25_9MICC</name>
<evidence type="ECO:0000313" key="2">
    <source>
        <dbReference type="EMBL" id="MFB9071595.1"/>
    </source>
</evidence>